<evidence type="ECO:0000256" key="3">
    <source>
        <dbReference type="ARBA" id="ARBA00022723"/>
    </source>
</evidence>
<evidence type="ECO:0000256" key="7">
    <source>
        <dbReference type="PIRSR" id="PIRSR037217-2"/>
    </source>
</evidence>
<dbReference type="OrthoDB" id="3064516at2759"/>
<feature type="binding site" evidence="7">
    <location>
        <position position="218"/>
    </location>
    <ligand>
        <name>Zn(2+)</name>
        <dbReference type="ChEBI" id="CHEBI:29105"/>
        <label>1</label>
    </ligand>
</feature>
<reference evidence="10 11" key="1">
    <citation type="journal article" date="2016" name="Mol. Biol. Evol.">
        <title>Comparative Genomics of Early-Diverging Mushroom-Forming Fungi Provides Insights into the Origins of Lignocellulose Decay Capabilities.</title>
        <authorList>
            <person name="Nagy L.G."/>
            <person name="Riley R."/>
            <person name="Tritt A."/>
            <person name="Adam C."/>
            <person name="Daum C."/>
            <person name="Floudas D."/>
            <person name="Sun H."/>
            <person name="Yadav J.S."/>
            <person name="Pangilinan J."/>
            <person name="Larsson K.H."/>
            <person name="Matsuura K."/>
            <person name="Barry K."/>
            <person name="Labutti K."/>
            <person name="Kuo R."/>
            <person name="Ohm R.A."/>
            <person name="Bhattacharya S.S."/>
            <person name="Shirouzu T."/>
            <person name="Yoshinaga Y."/>
            <person name="Martin F.M."/>
            <person name="Grigoriev I.V."/>
            <person name="Hibbett D.S."/>
        </authorList>
    </citation>
    <scope>NUCLEOTIDE SEQUENCE [LARGE SCALE GENOMIC DNA]</scope>
    <source>
        <strain evidence="10 11">HHB10207 ss-3</strain>
    </source>
</reference>
<dbReference type="GO" id="GO:0046872">
    <property type="term" value="F:metal ion binding"/>
    <property type="evidence" value="ECO:0007669"/>
    <property type="project" value="UniProtKB-KW"/>
</dbReference>
<keyword evidence="2" id="KW-0645">Protease</keyword>
<feature type="transmembrane region" description="Helical" evidence="8">
    <location>
        <begin position="36"/>
        <end position="52"/>
    </location>
</feature>
<organism evidence="10 11">
    <name type="scientific">Sistotremastrum suecicum HHB10207 ss-3</name>
    <dbReference type="NCBI Taxonomy" id="1314776"/>
    <lineage>
        <taxon>Eukaryota</taxon>
        <taxon>Fungi</taxon>
        <taxon>Dikarya</taxon>
        <taxon>Basidiomycota</taxon>
        <taxon>Agaricomycotina</taxon>
        <taxon>Agaricomycetes</taxon>
        <taxon>Sistotremastrales</taxon>
        <taxon>Sistotremastraceae</taxon>
        <taxon>Sistotremastrum</taxon>
    </lineage>
</organism>
<dbReference type="Proteomes" id="UP000076798">
    <property type="component" value="Unassembled WGS sequence"/>
</dbReference>
<evidence type="ECO:0000256" key="5">
    <source>
        <dbReference type="ARBA" id="ARBA00022833"/>
    </source>
</evidence>
<dbReference type="Pfam" id="PF07687">
    <property type="entry name" value="M20_dimer"/>
    <property type="match status" value="1"/>
</dbReference>
<feature type="binding site" evidence="7">
    <location>
        <position position="564"/>
    </location>
    <ligand>
        <name>Zn(2+)</name>
        <dbReference type="ChEBI" id="CHEBI:29105"/>
        <label>1</label>
    </ligand>
</feature>
<keyword evidence="5 7" id="KW-0862">Zinc</keyword>
<feature type="binding site" evidence="7">
    <location>
        <position position="253"/>
    </location>
    <ligand>
        <name>Zn(2+)</name>
        <dbReference type="ChEBI" id="CHEBI:29105"/>
        <label>1</label>
    </ligand>
</feature>
<keyword evidence="11" id="KW-1185">Reference proteome</keyword>
<evidence type="ECO:0000256" key="8">
    <source>
        <dbReference type="SAM" id="Phobius"/>
    </source>
</evidence>
<comment type="similarity">
    <text evidence="1">Belongs to the peptidase M20A family.</text>
</comment>
<feature type="binding site" evidence="7">
    <location>
        <position position="281"/>
    </location>
    <ligand>
        <name>Zn(2+)</name>
        <dbReference type="ChEBI" id="CHEBI:29105"/>
        <label>2</label>
    </ligand>
</feature>
<feature type="binding site" evidence="7">
    <location>
        <position position="183"/>
    </location>
    <ligand>
        <name>Zn(2+)</name>
        <dbReference type="ChEBI" id="CHEBI:29105"/>
        <label>2</label>
    </ligand>
</feature>
<feature type="active site" evidence="6">
    <location>
        <position position="185"/>
    </location>
</feature>
<dbReference type="AlphaFoldDB" id="A0A166HVR6"/>
<dbReference type="PANTHER" id="PTHR45962:SF1">
    <property type="entry name" value="N-FATTY-ACYL-AMINO ACID SYNTHASE_HYDROLASE PM20D1"/>
    <property type="match status" value="1"/>
</dbReference>
<keyword evidence="8" id="KW-0472">Membrane</keyword>
<dbReference type="SUPFAM" id="SSF53187">
    <property type="entry name" value="Zn-dependent exopeptidases"/>
    <property type="match status" value="1"/>
</dbReference>
<evidence type="ECO:0000256" key="1">
    <source>
        <dbReference type="ARBA" id="ARBA00006247"/>
    </source>
</evidence>
<gene>
    <name evidence="10" type="ORF">SISSUDRAFT_978837</name>
</gene>
<evidence type="ECO:0000259" key="9">
    <source>
        <dbReference type="Pfam" id="PF07687"/>
    </source>
</evidence>
<feature type="active site" description="Proton acceptor" evidence="6">
    <location>
        <position position="252"/>
    </location>
</feature>
<proteinExistence type="inferred from homology"/>
<dbReference type="InterPro" id="IPR047177">
    <property type="entry name" value="Pept_M20A"/>
</dbReference>
<feature type="domain" description="Peptidase M20 dimerisation" evidence="9">
    <location>
        <begin position="299"/>
        <end position="453"/>
    </location>
</feature>
<keyword evidence="8" id="KW-0812">Transmembrane</keyword>
<evidence type="ECO:0000256" key="4">
    <source>
        <dbReference type="ARBA" id="ARBA00022801"/>
    </source>
</evidence>
<keyword evidence="10" id="KW-0121">Carboxypeptidase</keyword>
<dbReference type="InterPro" id="IPR002933">
    <property type="entry name" value="Peptidase_M20"/>
</dbReference>
<accession>A0A166HVR6</accession>
<keyword evidence="3 7" id="KW-0479">Metal-binding</keyword>
<dbReference type="GO" id="GO:0000328">
    <property type="term" value="C:fungal-type vacuole lumen"/>
    <property type="evidence" value="ECO:0007669"/>
    <property type="project" value="TreeGrafter"/>
</dbReference>
<dbReference type="PANTHER" id="PTHR45962">
    <property type="entry name" value="N-FATTY-ACYL-AMINO ACID SYNTHASE/HYDROLASE PM20D1"/>
    <property type="match status" value="1"/>
</dbReference>
<keyword evidence="4" id="KW-0378">Hydrolase</keyword>
<dbReference type="PROSITE" id="PS00758">
    <property type="entry name" value="ARGE_DAPE_CPG2_1"/>
    <property type="match status" value="1"/>
</dbReference>
<dbReference type="Gene3D" id="1.10.150.900">
    <property type="match status" value="1"/>
</dbReference>
<dbReference type="CDD" id="cd05674">
    <property type="entry name" value="M20_yscS"/>
    <property type="match status" value="1"/>
</dbReference>
<dbReference type="EMBL" id="KV428009">
    <property type="protein sequence ID" value="KZT43127.1"/>
    <property type="molecule type" value="Genomic_DNA"/>
</dbReference>
<feature type="binding site" evidence="7">
    <location>
        <position position="218"/>
    </location>
    <ligand>
        <name>Zn(2+)</name>
        <dbReference type="ChEBI" id="CHEBI:29105"/>
        <label>2</label>
    </ligand>
</feature>
<dbReference type="Pfam" id="PF01546">
    <property type="entry name" value="Peptidase_M20"/>
    <property type="match status" value="1"/>
</dbReference>
<dbReference type="Gene3D" id="3.40.630.10">
    <property type="entry name" value="Zn peptidases"/>
    <property type="match status" value="1"/>
</dbReference>
<evidence type="ECO:0000256" key="2">
    <source>
        <dbReference type="ARBA" id="ARBA00022670"/>
    </source>
</evidence>
<name>A0A166HVR6_9AGAM</name>
<dbReference type="PIRSF" id="PIRSF037217">
    <property type="entry name" value="Carboxypeptidase_S"/>
    <property type="match status" value="1"/>
</dbReference>
<protein>
    <submittedName>
        <fullName evidence="10">Carboxypeptidase S</fullName>
    </submittedName>
</protein>
<dbReference type="GO" id="GO:0051603">
    <property type="term" value="P:proteolysis involved in protein catabolic process"/>
    <property type="evidence" value="ECO:0007669"/>
    <property type="project" value="TreeGrafter"/>
</dbReference>
<dbReference type="GO" id="GO:0004181">
    <property type="term" value="F:metallocarboxypeptidase activity"/>
    <property type="evidence" value="ECO:0007669"/>
    <property type="project" value="InterPro"/>
</dbReference>
<dbReference type="FunFam" id="3.40.630.10:FF:000027">
    <property type="entry name" value="N-fatty-acyl-amino acid synthase/hydrolase PM20D1"/>
    <property type="match status" value="1"/>
</dbReference>
<sequence>MADLKQKYEDELFLPEHIQAPEQSPTVSRRPRSRRLLYSCGVVYLLIHLLWAESLVNYLHGKWLDYTTESLDALCPQTEGLVPVKNQQTAEDLHSLFATENFQTKAIEWLSGAVQIPTESYDRMDPVGQDSRWLAFGPLHDYLAEAFPLIYSTLKLTKVNTYGLIYEWTGSDSSLKPLLLTAHQDVVPVDPLTVDKWVQPPYSGHFDGEYIWGRGSSDDKSGLIGLMVTVESLIANEFKPSRTIVLAFGFDEESGGIYGAQTLSHELLRVYGEYAFSMIVDEGNGISEKYGALFAVPAVAEKGYINTKIEVKSPGGHSSIPPEHTSIGILASLLVQYESNPFKPVIGRTTATYGTIQCYGAHGDLPKKLKRAVKRSTKSDRAMREVEDFFFQAKEIKAQVGSTQAIDLITGGVKANALPETANAVVNHRIASDSSVAAVQERDTHLVKSLASHYNLSLTAFGQDVIGSEGPYYGSITLSDAFGTAFEPAPVTPTDPEAQAYKLLSGTIISTYKASEEYSENHKPIYVAPGMSTGNTDTRYYWKLSKNIFRYNHKSGNTKWPGVHTINEAVKATSYFEVVKFLTNLILNADESNQI</sequence>
<dbReference type="STRING" id="1314776.A0A166HVR6"/>
<evidence type="ECO:0000256" key="6">
    <source>
        <dbReference type="PIRSR" id="PIRSR037217-1"/>
    </source>
</evidence>
<evidence type="ECO:0000313" key="11">
    <source>
        <dbReference type="Proteomes" id="UP000076798"/>
    </source>
</evidence>
<dbReference type="InterPro" id="IPR001261">
    <property type="entry name" value="ArgE/DapE_CS"/>
</dbReference>
<evidence type="ECO:0000313" key="10">
    <source>
        <dbReference type="EMBL" id="KZT43127.1"/>
    </source>
</evidence>
<keyword evidence="8" id="KW-1133">Transmembrane helix</keyword>
<dbReference type="InterPro" id="IPR011650">
    <property type="entry name" value="Peptidase_M20_dimer"/>
</dbReference>
<dbReference type="Gene3D" id="3.30.70.360">
    <property type="match status" value="1"/>
</dbReference>
<dbReference type="PROSITE" id="PS00759">
    <property type="entry name" value="ARGE_DAPE_CPG2_2"/>
    <property type="match status" value="1"/>
</dbReference>
<dbReference type="InterPro" id="IPR036264">
    <property type="entry name" value="Bact_exopeptidase_dim_dom"/>
</dbReference>
<dbReference type="SUPFAM" id="SSF55031">
    <property type="entry name" value="Bacterial exopeptidase dimerisation domain"/>
    <property type="match status" value="1"/>
</dbReference>
<dbReference type="InterPro" id="IPR017141">
    <property type="entry name" value="Pept_M20_carboxypep"/>
</dbReference>